<dbReference type="InterPro" id="IPR036322">
    <property type="entry name" value="WD40_repeat_dom_sf"/>
</dbReference>
<dbReference type="PROSITE" id="PS50294">
    <property type="entry name" value="WD_REPEATS_REGION"/>
    <property type="match status" value="2"/>
</dbReference>
<evidence type="ECO:0000256" key="5">
    <source>
        <dbReference type="ARBA" id="ARBA00038145"/>
    </source>
</evidence>
<dbReference type="Pfam" id="PF00400">
    <property type="entry name" value="WD40"/>
    <property type="match status" value="5"/>
</dbReference>
<evidence type="ECO:0000256" key="7">
    <source>
        <dbReference type="ARBA" id="ARBA00042222"/>
    </source>
</evidence>
<evidence type="ECO:0000256" key="4">
    <source>
        <dbReference type="ARBA" id="ARBA00022737"/>
    </source>
</evidence>
<evidence type="ECO:0000256" key="2">
    <source>
        <dbReference type="ARBA" id="ARBA00022490"/>
    </source>
</evidence>
<gene>
    <name evidence="9" type="ORF">RDWZM_003908</name>
</gene>
<evidence type="ECO:0000256" key="8">
    <source>
        <dbReference type="PROSITE-ProRule" id="PRU00221"/>
    </source>
</evidence>
<evidence type="ECO:0000256" key="1">
    <source>
        <dbReference type="ARBA" id="ARBA00004496"/>
    </source>
</evidence>
<comment type="subcellular location">
    <subcellularLocation>
        <location evidence="1">Cytoplasm</location>
    </subcellularLocation>
</comment>
<proteinExistence type="inferred from homology"/>
<dbReference type="InterPro" id="IPR051980">
    <property type="entry name" value="WD_repeat_MORG1"/>
</dbReference>
<dbReference type="InterPro" id="IPR015943">
    <property type="entry name" value="WD40/YVTN_repeat-like_dom_sf"/>
</dbReference>
<feature type="repeat" description="WD" evidence="8">
    <location>
        <begin position="53"/>
        <end position="94"/>
    </location>
</feature>
<dbReference type="AlphaFoldDB" id="A0A9Q0MG36"/>
<dbReference type="Proteomes" id="UP001142055">
    <property type="component" value="Chromosome 1"/>
</dbReference>
<dbReference type="CDD" id="cd00200">
    <property type="entry name" value="WD40"/>
    <property type="match status" value="1"/>
</dbReference>
<name>A0A9Q0MG36_BLOTA</name>
<dbReference type="PANTHER" id="PTHR22842">
    <property type="entry name" value="WD40 REPEAT PROTEIN"/>
    <property type="match status" value="1"/>
</dbReference>
<dbReference type="EMBL" id="JAPWDV010000001">
    <property type="protein sequence ID" value="KAJ6225363.1"/>
    <property type="molecule type" value="Genomic_DNA"/>
</dbReference>
<keyword evidence="2" id="KW-0963">Cytoplasm</keyword>
<dbReference type="PROSITE" id="PS50082">
    <property type="entry name" value="WD_REPEATS_2"/>
    <property type="match status" value="3"/>
</dbReference>
<dbReference type="SUPFAM" id="SSF50978">
    <property type="entry name" value="WD40 repeat-like"/>
    <property type="match status" value="1"/>
</dbReference>
<evidence type="ECO:0000313" key="10">
    <source>
        <dbReference type="Proteomes" id="UP001142055"/>
    </source>
</evidence>
<sequence>MKLVEDEHISLDCDQGAIRKIIYNVDGEYCLTCGSNKTLKLWNPKKKLQLQTYTGHGMGVMDAQCSVDSSQIVSASQDKTVIVWDVSTAQPMRRYRAHMASVNCVSFNEDSSVILSGSVDGTVKIWDTKGHSKEPIQVLDEAKDSISYLAITDHEIASVSLDHHVRRYDLRKGIMESDCLHAPLTYLKFTNDDQCLLVSCLNSRLRLLDKSTGSILTEFKGHLNKEYRIDSALIMNDSFIVSGSEDGAIYIWSLLEASIETKLTHPHKVVHTLDVHPSELELISSGDNMLHVWSLKQET</sequence>
<protein>
    <recommendedName>
        <fullName evidence="6">WD repeat domain-containing protein 83</fullName>
    </recommendedName>
    <alternativeName>
        <fullName evidence="7">Mitogen-activated protein kinase organizer 1</fullName>
    </alternativeName>
</protein>
<feature type="repeat" description="WD" evidence="8">
    <location>
        <begin position="95"/>
        <end position="127"/>
    </location>
</feature>
<keyword evidence="10" id="KW-1185">Reference proteome</keyword>
<accession>A0A9Q0MG36</accession>
<feature type="repeat" description="WD" evidence="8">
    <location>
        <begin position="236"/>
        <end position="254"/>
    </location>
</feature>
<keyword evidence="3 8" id="KW-0853">WD repeat</keyword>
<dbReference type="PROSITE" id="PS00678">
    <property type="entry name" value="WD_REPEATS_1"/>
    <property type="match status" value="1"/>
</dbReference>
<dbReference type="Gene3D" id="2.130.10.10">
    <property type="entry name" value="YVTN repeat-like/Quinoprotein amine dehydrogenase"/>
    <property type="match status" value="1"/>
</dbReference>
<dbReference type="GO" id="GO:0000398">
    <property type="term" value="P:mRNA splicing, via spliceosome"/>
    <property type="evidence" value="ECO:0007669"/>
    <property type="project" value="TreeGrafter"/>
</dbReference>
<comment type="caution">
    <text evidence="9">The sequence shown here is derived from an EMBL/GenBank/DDBJ whole genome shotgun (WGS) entry which is preliminary data.</text>
</comment>
<dbReference type="PANTHER" id="PTHR22842:SF3">
    <property type="entry name" value="WD REPEAT DOMAIN-CONTAINING PROTEIN 83"/>
    <property type="match status" value="1"/>
</dbReference>
<evidence type="ECO:0000313" key="9">
    <source>
        <dbReference type="EMBL" id="KAJ6225363.1"/>
    </source>
</evidence>
<dbReference type="GO" id="GO:0005737">
    <property type="term" value="C:cytoplasm"/>
    <property type="evidence" value="ECO:0007669"/>
    <property type="project" value="UniProtKB-SubCell"/>
</dbReference>
<dbReference type="InterPro" id="IPR001680">
    <property type="entry name" value="WD40_rpt"/>
</dbReference>
<evidence type="ECO:0000256" key="3">
    <source>
        <dbReference type="ARBA" id="ARBA00022574"/>
    </source>
</evidence>
<organism evidence="9 10">
    <name type="scientific">Blomia tropicalis</name>
    <name type="common">Mite</name>
    <dbReference type="NCBI Taxonomy" id="40697"/>
    <lineage>
        <taxon>Eukaryota</taxon>
        <taxon>Metazoa</taxon>
        <taxon>Ecdysozoa</taxon>
        <taxon>Arthropoda</taxon>
        <taxon>Chelicerata</taxon>
        <taxon>Arachnida</taxon>
        <taxon>Acari</taxon>
        <taxon>Acariformes</taxon>
        <taxon>Sarcoptiformes</taxon>
        <taxon>Astigmata</taxon>
        <taxon>Glycyphagoidea</taxon>
        <taxon>Echimyopodidae</taxon>
        <taxon>Blomia</taxon>
    </lineage>
</organism>
<keyword evidence="4" id="KW-0677">Repeat</keyword>
<dbReference type="GO" id="GO:0071013">
    <property type="term" value="C:catalytic step 2 spliceosome"/>
    <property type="evidence" value="ECO:0007669"/>
    <property type="project" value="TreeGrafter"/>
</dbReference>
<comment type="similarity">
    <text evidence="5">Belongs to the WD repeat MORG1 family.</text>
</comment>
<dbReference type="OMA" id="MCWDIRT"/>
<evidence type="ECO:0000256" key="6">
    <source>
        <dbReference type="ARBA" id="ARBA00040453"/>
    </source>
</evidence>
<reference evidence="9" key="1">
    <citation type="submission" date="2022-12" db="EMBL/GenBank/DDBJ databases">
        <title>Genome assemblies of Blomia tropicalis.</title>
        <authorList>
            <person name="Cui Y."/>
        </authorList>
    </citation>
    <scope>NUCLEOTIDE SEQUENCE</scope>
    <source>
        <tissue evidence="9">Adult mites</tissue>
    </source>
</reference>
<dbReference type="InterPro" id="IPR020472">
    <property type="entry name" value="WD40_PAC1"/>
</dbReference>
<dbReference type="InterPro" id="IPR019775">
    <property type="entry name" value="WD40_repeat_CS"/>
</dbReference>
<dbReference type="PRINTS" id="PR00320">
    <property type="entry name" value="GPROTEINBRPT"/>
</dbReference>
<dbReference type="SMART" id="SM00320">
    <property type="entry name" value="WD40"/>
    <property type="match status" value="7"/>
</dbReference>